<dbReference type="AlphaFoldDB" id="W9CM54"/>
<feature type="compositionally biased region" description="Basic and acidic residues" evidence="1">
    <location>
        <begin position="13"/>
        <end position="43"/>
    </location>
</feature>
<feature type="compositionally biased region" description="Basic and acidic residues" evidence="1">
    <location>
        <begin position="92"/>
        <end position="120"/>
    </location>
</feature>
<organism evidence="2 3">
    <name type="scientific">Sclerotinia borealis (strain F-4128)</name>
    <dbReference type="NCBI Taxonomy" id="1432307"/>
    <lineage>
        <taxon>Eukaryota</taxon>
        <taxon>Fungi</taxon>
        <taxon>Dikarya</taxon>
        <taxon>Ascomycota</taxon>
        <taxon>Pezizomycotina</taxon>
        <taxon>Leotiomycetes</taxon>
        <taxon>Helotiales</taxon>
        <taxon>Sclerotiniaceae</taxon>
        <taxon>Sclerotinia</taxon>
    </lineage>
</organism>
<evidence type="ECO:0000313" key="2">
    <source>
        <dbReference type="EMBL" id="ESZ96896.1"/>
    </source>
</evidence>
<sequence>MSSRFWTNTPLSAEERARRRNLSNEERQAEAKAAREAYDRAQSNEESWYQPRKEPKDSEFRRRQAATPEPSATCGNPAFFGGAPEQKSAKKMKQEQKAKIRERRRESRREAEKAAAKESKRLADMNQWDYAKMWQRRDREAYGSAFDDFSTSAADFIKDNTKPFPKLKKHGCERNNCVNGNVLGVCHHEVEATLRGSGCFDEKSVKKERLRWHPDRWTGKGQLQVMSNELFQLIQRIVDGDENANANASRSHE</sequence>
<evidence type="ECO:0000313" key="3">
    <source>
        <dbReference type="Proteomes" id="UP000019487"/>
    </source>
</evidence>
<comment type="caution">
    <text evidence="2">The sequence shown here is derived from an EMBL/GenBank/DDBJ whole genome shotgun (WGS) entry which is preliminary data.</text>
</comment>
<reference evidence="2 3" key="1">
    <citation type="journal article" date="2014" name="Genome Announc.">
        <title>Draft genome sequence of Sclerotinia borealis, a psychrophilic plant pathogenic fungus.</title>
        <authorList>
            <person name="Mardanov A.V."/>
            <person name="Beletsky A.V."/>
            <person name="Kadnikov V.V."/>
            <person name="Ignatov A.N."/>
            <person name="Ravin N.V."/>
        </authorList>
    </citation>
    <scope>NUCLEOTIDE SEQUENCE [LARGE SCALE GENOMIC DNA]</scope>
    <source>
        <strain evidence="3">F-4157</strain>
    </source>
</reference>
<dbReference type="Proteomes" id="UP000019487">
    <property type="component" value="Unassembled WGS sequence"/>
</dbReference>
<evidence type="ECO:0000256" key="1">
    <source>
        <dbReference type="SAM" id="MobiDB-lite"/>
    </source>
</evidence>
<proteinExistence type="predicted"/>
<dbReference type="EMBL" id="AYSA01000116">
    <property type="protein sequence ID" value="ESZ96896.1"/>
    <property type="molecule type" value="Genomic_DNA"/>
</dbReference>
<keyword evidence="3" id="KW-1185">Reference proteome</keyword>
<accession>W9CM54</accession>
<name>W9CM54_SCLBF</name>
<feature type="region of interest" description="Disordered" evidence="1">
    <location>
        <begin position="1"/>
        <end position="120"/>
    </location>
</feature>
<protein>
    <submittedName>
        <fullName evidence="2">Uncharacterized protein</fullName>
    </submittedName>
</protein>
<dbReference type="OrthoDB" id="4764735at2759"/>
<gene>
    <name evidence="2" type="ORF">SBOR_2690</name>
</gene>
<dbReference type="HOGENOM" id="CLU_075594_0_0_1"/>
<feature type="compositionally biased region" description="Polar residues" evidence="1">
    <location>
        <begin position="1"/>
        <end position="11"/>
    </location>
</feature>
<feature type="compositionally biased region" description="Basic and acidic residues" evidence="1">
    <location>
        <begin position="51"/>
        <end position="62"/>
    </location>
</feature>